<keyword evidence="7" id="KW-1199">Hemostasis impairing toxin</keyword>
<dbReference type="GO" id="GO:0005576">
    <property type="term" value="C:extracellular region"/>
    <property type="evidence" value="ECO:0007669"/>
    <property type="project" value="UniProtKB-SubCell"/>
</dbReference>
<keyword evidence="4" id="KW-0378">Hydrolase</keyword>
<dbReference type="PANTHER" id="PTHR24276:SF91">
    <property type="entry name" value="AT26814P-RELATED"/>
    <property type="match status" value="1"/>
</dbReference>
<evidence type="ECO:0000256" key="8">
    <source>
        <dbReference type="ARBA" id="ARBA00055534"/>
    </source>
</evidence>
<dbReference type="FunFam" id="2.40.10.10:FF:000068">
    <property type="entry name" value="transmembrane protease serine 2"/>
    <property type="match status" value="1"/>
</dbReference>
<evidence type="ECO:0000259" key="10">
    <source>
        <dbReference type="PROSITE" id="PS50240"/>
    </source>
</evidence>
<keyword evidence="6" id="KW-1015">Disulfide bond</keyword>
<evidence type="ECO:0000313" key="12">
    <source>
        <dbReference type="Proteomes" id="UP000838756"/>
    </source>
</evidence>
<dbReference type="Gene3D" id="2.40.10.10">
    <property type="entry name" value="Trypsin-like serine proteases"/>
    <property type="match status" value="1"/>
</dbReference>
<dbReference type="OrthoDB" id="10002959at2759"/>
<dbReference type="GO" id="GO:0090729">
    <property type="term" value="F:toxin activity"/>
    <property type="evidence" value="ECO:0007669"/>
    <property type="project" value="UniProtKB-KW"/>
</dbReference>
<keyword evidence="12" id="KW-1185">Reference proteome</keyword>
<dbReference type="GO" id="GO:0006508">
    <property type="term" value="P:proteolysis"/>
    <property type="evidence" value="ECO:0007669"/>
    <property type="project" value="UniProtKB-KW"/>
</dbReference>
<dbReference type="SUPFAM" id="SSF50494">
    <property type="entry name" value="Trypsin-like serine proteases"/>
    <property type="match status" value="1"/>
</dbReference>
<evidence type="ECO:0000256" key="7">
    <source>
        <dbReference type="ARBA" id="ARBA00023240"/>
    </source>
</evidence>
<dbReference type="PANTHER" id="PTHR24276">
    <property type="entry name" value="POLYSERASE-RELATED"/>
    <property type="match status" value="1"/>
</dbReference>
<keyword evidence="2" id="KW-0800">Toxin</keyword>
<reference evidence="11" key="1">
    <citation type="submission" date="2022-03" db="EMBL/GenBank/DDBJ databases">
        <authorList>
            <person name="Lindestad O."/>
        </authorList>
    </citation>
    <scope>NUCLEOTIDE SEQUENCE</scope>
</reference>
<proteinExistence type="predicted"/>
<sequence>MSTCIILSTALHAQDTILTSDLSTAVEDPSTRIIGGNATTIDKYPFAVQVIDTSPHYPILDCCTPQILYNSQLSCGGSLITRRHVLSAAHCFVATNGQQVSPVYFSVRVGSTYLNTGGTLHSVSEVIVHRSYNTPVRDYDIAVMTLATRVTLSSSVGTVYIPVADAVVADYALVTTVGWGRTNVRFF</sequence>
<dbReference type="SMART" id="SM00020">
    <property type="entry name" value="Tryp_SPc"/>
    <property type="match status" value="1"/>
</dbReference>
<accession>A0A8S4QV25</accession>
<keyword evidence="3" id="KW-0645">Protease</keyword>
<evidence type="ECO:0000256" key="9">
    <source>
        <dbReference type="ARBA" id="ARBA00084094"/>
    </source>
</evidence>
<dbReference type="InterPro" id="IPR018114">
    <property type="entry name" value="TRYPSIN_HIS"/>
</dbReference>
<dbReference type="AlphaFoldDB" id="A0A8S4QV25"/>
<dbReference type="EMBL" id="CAKXAJ010019786">
    <property type="protein sequence ID" value="CAH2218685.1"/>
    <property type="molecule type" value="Genomic_DNA"/>
</dbReference>
<evidence type="ECO:0000256" key="1">
    <source>
        <dbReference type="ARBA" id="ARBA00004239"/>
    </source>
</evidence>
<evidence type="ECO:0000256" key="2">
    <source>
        <dbReference type="ARBA" id="ARBA00022656"/>
    </source>
</evidence>
<keyword evidence="5" id="KW-0720">Serine protease</keyword>
<gene>
    <name evidence="11" type="primary">jg22278</name>
    <name evidence="11" type="ORF">PAEG_LOCUS6418</name>
</gene>
<dbReference type="InterPro" id="IPR050430">
    <property type="entry name" value="Peptidase_S1"/>
</dbReference>
<evidence type="ECO:0000256" key="6">
    <source>
        <dbReference type="ARBA" id="ARBA00023157"/>
    </source>
</evidence>
<dbReference type="PROSITE" id="PS50240">
    <property type="entry name" value="TRYPSIN_DOM"/>
    <property type="match status" value="1"/>
</dbReference>
<evidence type="ECO:0000256" key="4">
    <source>
        <dbReference type="ARBA" id="ARBA00022801"/>
    </source>
</evidence>
<comment type="function">
    <text evidence="8">Fibrinolytic activity; shows preferential cleavage of Arg-Gly bonds in all three fibrinogen chains. Contact with the caterpillars causes severe bleeding, due the anticoagulant effect of the protein.</text>
</comment>
<comment type="caution">
    <text evidence="11">The sequence shown here is derived from an EMBL/GenBank/DDBJ whole genome shotgun (WGS) entry which is preliminary data.</text>
</comment>
<comment type="subcellular location">
    <subcellularLocation>
        <location evidence="1">Secreted</location>
        <location evidence="1">Extracellular space</location>
    </subcellularLocation>
</comment>
<evidence type="ECO:0000256" key="5">
    <source>
        <dbReference type="ARBA" id="ARBA00022825"/>
    </source>
</evidence>
<dbReference type="PROSITE" id="PS00134">
    <property type="entry name" value="TRYPSIN_HIS"/>
    <property type="match status" value="1"/>
</dbReference>
<evidence type="ECO:0000313" key="11">
    <source>
        <dbReference type="EMBL" id="CAH2218685.1"/>
    </source>
</evidence>
<dbReference type="InterPro" id="IPR009003">
    <property type="entry name" value="Peptidase_S1_PA"/>
</dbReference>
<dbReference type="Pfam" id="PF00089">
    <property type="entry name" value="Trypsin"/>
    <property type="match status" value="1"/>
</dbReference>
<dbReference type="InterPro" id="IPR043504">
    <property type="entry name" value="Peptidase_S1_PA_chymotrypsin"/>
</dbReference>
<feature type="domain" description="Peptidase S1" evidence="10">
    <location>
        <begin position="33"/>
        <end position="187"/>
    </location>
</feature>
<name>A0A8S4QV25_9NEOP</name>
<evidence type="ECO:0000256" key="3">
    <source>
        <dbReference type="ARBA" id="ARBA00022670"/>
    </source>
</evidence>
<keyword evidence="9" id="KW-1205">Fibrinolytic toxin</keyword>
<organism evidence="11 12">
    <name type="scientific">Pararge aegeria aegeria</name>
    <dbReference type="NCBI Taxonomy" id="348720"/>
    <lineage>
        <taxon>Eukaryota</taxon>
        <taxon>Metazoa</taxon>
        <taxon>Ecdysozoa</taxon>
        <taxon>Arthropoda</taxon>
        <taxon>Hexapoda</taxon>
        <taxon>Insecta</taxon>
        <taxon>Pterygota</taxon>
        <taxon>Neoptera</taxon>
        <taxon>Endopterygota</taxon>
        <taxon>Lepidoptera</taxon>
        <taxon>Glossata</taxon>
        <taxon>Ditrysia</taxon>
        <taxon>Papilionoidea</taxon>
        <taxon>Nymphalidae</taxon>
        <taxon>Satyrinae</taxon>
        <taxon>Satyrini</taxon>
        <taxon>Parargina</taxon>
        <taxon>Pararge</taxon>
    </lineage>
</organism>
<dbReference type="InterPro" id="IPR001254">
    <property type="entry name" value="Trypsin_dom"/>
</dbReference>
<protein>
    <submittedName>
        <fullName evidence="11">Jg22278 protein</fullName>
    </submittedName>
</protein>
<dbReference type="Proteomes" id="UP000838756">
    <property type="component" value="Unassembled WGS sequence"/>
</dbReference>
<dbReference type="GO" id="GO:0004252">
    <property type="term" value="F:serine-type endopeptidase activity"/>
    <property type="evidence" value="ECO:0007669"/>
    <property type="project" value="InterPro"/>
</dbReference>